<dbReference type="PANTHER" id="PTHR11475">
    <property type="entry name" value="OXIDASE/PEROXIDASE"/>
    <property type="match status" value="1"/>
</dbReference>
<dbReference type="EMBL" id="OB660382">
    <property type="protein sequence ID" value="CAD7224494.1"/>
    <property type="molecule type" value="Genomic_DNA"/>
</dbReference>
<dbReference type="FunFam" id="1.10.640.10:FF:000003">
    <property type="entry name" value="chorion peroxidase"/>
    <property type="match status" value="1"/>
</dbReference>
<dbReference type="Pfam" id="PF03098">
    <property type="entry name" value="An_peroxidase"/>
    <property type="match status" value="1"/>
</dbReference>
<keyword evidence="5" id="KW-0325">Glycoprotein</keyword>
<dbReference type="GO" id="GO:0004601">
    <property type="term" value="F:peroxidase activity"/>
    <property type="evidence" value="ECO:0007669"/>
    <property type="project" value="UniProtKB-KW"/>
</dbReference>
<evidence type="ECO:0000256" key="5">
    <source>
        <dbReference type="ARBA" id="ARBA00023180"/>
    </source>
</evidence>
<keyword evidence="4" id="KW-0732">Signal</keyword>
<dbReference type="AlphaFoldDB" id="A0A7R8W667"/>
<evidence type="ECO:0000256" key="1">
    <source>
        <dbReference type="ARBA" id="ARBA00004613"/>
    </source>
</evidence>
<dbReference type="PRINTS" id="PR00457">
    <property type="entry name" value="ANPEROXIDASE"/>
</dbReference>
<protein>
    <submittedName>
        <fullName evidence="6">Uncharacterized protein</fullName>
    </submittedName>
</protein>
<name>A0A7R8W667_9CRUS</name>
<evidence type="ECO:0000256" key="2">
    <source>
        <dbReference type="ARBA" id="ARBA00022525"/>
    </source>
</evidence>
<dbReference type="GO" id="GO:0005576">
    <property type="term" value="C:extracellular region"/>
    <property type="evidence" value="ECO:0007669"/>
    <property type="project" value="UniProtKB-SubCell"/>
</dbReference>
<evidence type="ECO:0000256" key="4">
    <source>
        <dbReference type="ARBA" id="ARBA00022729"/>
    </source>
</evidence>
<evidence type="ECO:0000256" key="3">
    <source>
        <dbReference type="ARBA" id="ARBA00022559"/>
    </source>
</evidence>
<organism evidence="6">
    <name type="scientific">Cyprideis torosa</name>
    <dbReference type="NCBI Taxonomy" id="163714"/>
    <lineage>
        <taxon>Eukaryota</taxon>
        <taxon>Metazoa</taxon>
        <taxon>Ecdysozoa</taxon>
        <taxon>Arthropoda</taxon>
        <taxon>Crustacea</taxon>
        <taxon>Oligostraca</taxon>
        <taxon>Ostracoda</taxon>
        <taxon>Podocopa</taxon>
        <taxon>Podocopida</taxon>
        <taxon>Cytherocopina</taxon>
        <taxon>Cytheroidea</taxon>
        <taxon>Cytherideidae</taxon>
        <taxon>Cyprideis</taxon>
    </lineage>
</organism>
<comment type="subcellular location">
    <subcellularLocation>
        <location evidence="1">Secreted</location>
    </subcellularLocation>
</comment>
<reference evidence="6" key="1">
    <citation type="submission" date="2020-11" db="EMBL/GenBank/DDBJ databases">
        <authorList>
            <person name="Tran Van P."/>
        </authorList>
    </citation>
    <scope>NUCLEOTIDE SEQUENCE</scope>
</reference>
<dbReference type="CDD" id="cd09823">
    <property type="entry name" value="peroxinectin_like"/>
    <property type="match status" value="1"/>
</dbReference>
<accession>A0A7R8W667</accession>
<gene>
    <name evidence="6" type="ORF">CTOB1V02_LOCUS2451</name>
</gene>
<dbReference type="OrthoDB" id="823504at2759"/>
<proteinExistence type="predicted"/>
<dbReference type="InterPro" id="IPR019791">
    <property type="entry name" value="Haem_peroxidase_animal"/>
</dbReference>
<evidence type="ECO:0000313" key="6">
    <source>
        <dbReference type="EMBL" id="CAD7224494.1"/>
    </source>
</evidence>
<keyword evidence="3" id="KW-0560">Oxidoreductase</keyword>
<dbReference type="PANTHER" id="PTHR11475:SF4">
    <property type="entry name" value="CHORION PEROXIDASE"/>
    <property type="match status" value="1"/>
</dbReference>
<dbReference type="PROSITE" id="PS50292">
    <property type="entry name" value="PEROXIDASE_3"/>
    <property type="match status" value="1"/>
</dbReference>
<keyword evidence="3" id="KW-0575">Peroxidase</keyword>
<dbReference type="SUPFAM" id="SSF48113">
    <property type="entry name" value="Heme-dependent peroxidases"/>
    <property type="match status" value="1"/>
</dbReference>
<dbReference type="GO" id="GO:0020037">
    <property type="term" value="F:heme binding"/>
    <property type="evidence" value="ECO:0007669"/>
    <property type="project" value="InterPro"/>
</dbReference>
<dbReference type="Gene3D" id="1.10.640.10">
    <property type="entry name" value="Haem peroxidase domain superfamily, animal type"/>
    <property type="match status" value="1"/>
</dbReference>
<keyword evidence="2" id="KW-0964">Secreted</keyword>
<dbReference type="InterPro" id="IPR010255">
    <property type="entry name" value="Haem_peroxidase_sf"/>
</dbReference>
<dbReference type="InterPro" id="IPR037120">
    <property type="entry name" value="Haem_peroxidase_sf_animal"/>
</dbReference>
<dbReference type="GO" id="GO:0006979">
    <property type="term" value="P:response to oxidative stress"/>
    <property type="evidence" value="ECO:0007669"/>
    <property type="project" value="InterPro"/>
</dbReference>
<sequence length="525" mass="60323">MSVGKHSHSLGTGTFCMPCLGLMLFNMFFIPFDPLPFVRSQFSDQLSPALPGPHAVMSSSIYSRGDEFHENAGSRNCINGVTHFLDGSYIYGSHEHKEKELIARTNGEMRMWYKFKYRKPLLPQTTKESHECLPLEEHHKCFNGGDVRANEQPTLLVLHTIGTRYHNSVAKALRAYNPHWDDQKTYEEARRIVVAVFQHIVYKEFLPIILGWETIHRYGLGLETAGYYYGYNPSENSNILIGFMTAAFRFGHTLLPDHLDLYNSYHNRIGSVKLVDQLNQPWLLMEEKNFDRFVLGMINQKTSKYDASVIDEVRGTLFKKPNETLGHDLVTLNIQRGRDHGLQSYTRYRDWCGLRPVHSWYDLHGLMPNHTISAFKSLYKYVDDIELFSAGISEFNLPNSVLGETFACIIARQFKALRDGDRFWYENAGQPSSFTPDQLYEIRQMSFARIMCDETDDVVTIQRNVFLQPDPFSNPRIPCANYIALPKLNFAPWKELPGDIPVASATGYYSPPPVVAYDLRHVIHP</sequence>